<dbReference type="EMBL" id="JAIWYP010000015">
    <property type="protein sequence ID" value="KAH3699018.1"/>
    <property type="molecule type" value="Genomic_DNA"/>
</dbReference>
<gene>
    <name evidence="2" type="ORF">DPMN_073964</name>
</gene>
<evidence type="ECO:0000313" key="3">
    <source>
        <dbReference type="Proteomes" id="UP000828390"/>
    </source>
</evidence>
<keyword evidence="1" id="KW-0472">Membrane</keyword>
<proteinExistence type="predicted"/>
<evidence type="ECO:0000313" key="2">
    <source>
        <dbReference type="EMBL" id="KAH3699018.1"/>
    </source>
</evidence>
<sequence>MDYTTFSIEPFLRVLLIIACVLGFFIAKVLWSVIVNLRKDTNATGRLAVRQNRYLSNKIQNKVPANPRKAITKSVNASSRKLSVTDGIVSPKFPSKDEGRCKINKKQKSKPVVFDPNDLEQLNSNVEIHNSHPQVRERKRNLVHEKSKALDGIDSHRSDSTNVSADRFSDILATYVNSDLSSNDETRQSKNLGNLASSLSGEEGEELVLDLTTYGIPENSVEHLEVNDNDKNYVVQVAGTTGDHIPYHTNSVQNSYKRRWPLEQEHVDINGHIPDNGARTGSFNVEISRVKQFEHSDRRPANTNR</sequence>
<dbReference type="AlphaFoldDB" id="A0A9D4BL48"/>
<comment type="caution">
    <text evidence="2">The sequence shown here is derived from an EMBL/GenBank/DDBJ whole genome shotgun (WGS) entry which is preliminary data.</text>
</comment>
<name>A0A9D4BL48_DREPO</name>
<accession>A0A9D4BL48</accession>
<reference evidence="2" key="1">
    <citation type="journal article" date="2019" name="bioRxiv">
        <title>The Genome of the Zebra Mussel, Dreissena polymorpha: A Resource for Invasive Species Research.</title>
        <authorList>
            <person name="McCartney M.A."/>
            <person name="Auch B."/>
            <person name="Kono T."/>
            <person name="Mallez S."/>
            <person name="Zhang Y."/>
            <person name="Obille A."/>
            <person name="Becker A."/>
            <person name="Abrahante J.E."/>
            <person name="Garbe J."/>
            <person name="Badalamenti J.P."/>
            <person name="Herman A."/>
            <person name="Mangelson H."/>
            <person name="Liachko I."/>
            <person name="Sullivan S."/>
            <person name="Sone E.D."/>
            <person name="Koren S."/>
            <person name="Silverstein K.A.T."/>
            <person name="Beckman K.B."/>
            <person name="Gohl D.M."/>
        </authorList>
    </citation>
    <scope>NUCLEOTIDE SEQUENCE</scope>
    <source>
        <strain evidence="2">Duluth1</strain>
        <tissue evidence="2">Whole animal</tissue>
    </source>
</reference>
<dbReference type="Proteomes" id="UP000828390">
    <property type="component" value="Unassembled WGS sequence"/>
</dbReference>
<keyword evidence="3" id="KW-1185">Reference proteome</keyword>
<protein>
    <submittedName>
        <fullName evidence="2">Uncharacterized protein</fullName>
    </submittedName>
</protein>
<evidence type="ECO:0000256" key="1">
    <source>
        <dbReference type="SAM" id="Phobius"/>
    </source>
</evidence>
<reference evidence="2" key="2">
    <citation type="submission" date="2020-11" db="EMBL/GenBank/DDBJ databases">
        <authorList>
            <person name="McCartney M.A."/>
            <person name="Auch B."/>
            <person name="Kono T."/>
            <person name="Mallez S."/>
            <person name="Becker A."/>
            <person name="Gohl D.M."/>
            <person name="Silverstein K.A.T."/>
            <person name="Koren S."/>
            <person name="Bechman K.B."/>
            <person name="Herman A."/>
            <person name="Abrahante J.E."/>
            <person name="Garbe J."/>
        </authorList>
    </citation>
    <scope>NUCLEOTIDE SEQUENCE</scope>
    <source>
        <strain evidence="2">Duluth1</strain>
        <tissue evidence="2">Whole animal</tissue>
    </source>
</reference>
<keyword evidence="1" id="KW-1133">Transmembrane helix</keyword>
<organism evidence="2 3">
    <name type="scientific">Dreissena polymorpha</name>
    <name type="common">Zebra mussel</name>
    <name type="synonym">Mytilus polymorpha</name>
    <dbReference type="NCBI Taxonomy" id="45954"/>
    <lineage>
        <taxon>Eukaryota</taxon>
        <taxon>Metazoa</taxon>
        <taxon>Spiralia</taxon>
        <taxon>Lophotrochozoa</taxon>
        <taxon>Mollusca</taxon>
        <taxon>Bivalvia</taxon>
        <taxon>Autobranchia</taxon>
        <taxon>Heteroconchia</taxon>
        <taxon>Euheterodonta</taxon>
        <taxon>Imparidentia</taxon>
        <taxon>Neoheterodontei</taxon>
        <taxon>Myida</taxon>
        <taxon>Dreissenoidea</taxon>
        <taxon>Dreissenidae</taxon>
        <taxon>Dreissena</taxon>
    </lineage>
</organism>
<feature type="transmembrane region" description="Helical" evidence="1">
    <location>
        <begin position="12"/>
        <end position="37"/>
    </location>
</feature>
<keyword evidence="1" id="KW-0812">Transmembrane</keyword>